<dbReference type="Proteomes" id="UP000580474">
    <property type="component" value="Unassembled WGS sequence"/>
</dbReference>
<dbReference type="GO" id="GO:0003700">
    <property type="term" value="F:DNA-binding transcription factor activity"/>
    <property type="evidence" value="ECO:0007669"/>
    <property type="project" value="TreeGrafter"/>
</dbReference>
<keyword evidence="3" id="KW-0804">Transcription</keyword>
<feature type="DNA-binding region" description="H-T-H motif" evidence="4">
    <location>
        <begin position="39"/>
        <end position="58"/>
    </location>
</feature>
<evidence type="ECO:0000313" key="6">
    <source>
        <dbReference type="EMBL" id="MBB5067479.1"/>
    </source>
</evidence>
<dbReference type="RefSeq" id="WP_184477029.1">
    <property type="nucleotide sequence ID" value="NZ_JACHIV010000001.1"/>
</dbReference>
<dbReference type="InterPro" id="IPR001647">
    <property type="entry name" value="HTH_TetR"/>
</dbReference>
<dbReference type="GO" id="GO:0000976">
    <property type="term" value="F:transcription cis-regulatory region binding"/>
    <property type="evidence" value="ECO:0007669"/>
    <property type="project" value="TreeGrafter"/>
</dbReference>
<dbReference type="SUPFAM" id="SSF46689">
    <property type="entry name" value="Homeodomain-like"/>
    <property type="match status" value="1"/>
</dbReference>
<dbReference type="InterPro" id="IPR036271">
    <property type="entry name" value="Tet_transcr_reg_TetR-rel_C_sf"/>
</dbReference>
<dbReference type="Gene3D" id="1.10.357.10">
    <property type="entry name" value="Tetracycline Repressor, domain 2"/>
    <property type="match status" value="1"/>
</dbReference>
<dbReference type="PANTHER" id="PTHR30055">
    <property type="entry name" value="HTH-TYPE TRANSCRIPTIONAL REGULATOR RUTR"/>
    <property type="match status" value="1"/>
</dbReference>
<dbReference type="SUPFAM" id="SSF48498">
    <property type="entry name" value="Tetracyclin repressor-like, C-terminal domain"/>
    <property type="match status" value="1"/>
</dbReference>
<evidence type="ECO:0000259" key="5">
    <source>
        <dbReference type="PROSITE" id="PS50977"/>
    </source>
</evidence>
<keyword evidence="1" id="KW-0805">Transcription regulation</keyword>
<keyword evidence="2 4" id="KW-0238">DNA-binding</keyword>
<dbReference type="EMBL" id="JACHIV010000001">
    <property type="protein sequence ID" value="MBB5067479.1"/>
    <property type="molecule type" value="Genomic_DNA"/>
</dbReference>
<protein>
    <submittedName>
        <fullName evidence="6">AcrR family transcriptional regulator</fullName>
    </submittedName>
</protein>
<proteinExistence type="predicted"/>
<feature type="domain" description="HTH tetR-type" evidence="5">
    <location>
        <begin position="16"/>
        <end position="76"/>
    </location>
</feature>
<name>A0A840NDS0_9PSEU</name>
<accession>A0A840NDS0</accession>
<keyword evidence="7" id="KW-1185">Reference proteome</keyword>
<comment type="caution">
    <text evidence="6">The sequence shown here is derived from an EMBL/GenBank/DDBJ whole genome shotgun (WGS) entry which is preliminary data.</text>
</comment>
<dbReference type="GO" id="GO:0045892">
    <property type="term" value="P:negative regulation of DNA-templated transcription"/>
    <property type="evidence" value="ECO:0007669"/>
    <property type="project" value="UniProtKB-ARBA"/>
</dbReference>
<organism evidence="6 7">
    <name type="scientific">Saccharopolyspora gloriosae</name>
    <dbReference type="NCBI Taxonomy" id="455344"/>
    <lineage>
        <taxon>Bacteria</taxon>
        <taxon>Bacillati</taxon>
        <taxon>Actinomycetota</taxon>
        <taxon>Actinomycetes</taxon>
        <taxon>Pseudonocardiales</taxon>
        <taxon>Pseudonocardiaceae</taxon>
        <taxon>Saccharopolyspora</taxon>
    </lineage>
</organism>
<dbReference type="FunFam" id="1.10.10.60:FF:000141">
    <property type="entry name" value="TetR family transcriptional regulator"/>
    <property type="match status" value="1"/>
</dbReference>
<evidence type="ECO:0000256" key="2">
    <source>
        <dbReference type="ARBA" id="ARBA00023125"/>
    </source>
</evidence>
<evidence type="ECO:0000256" key="4">
    <source>
        <dbReference type="PROSITE-ProRule" id="PRU00335"/>
    </source>
</evidence>
<dbReference type="PROSITE" id="PS50977">
    <property type="entry name" value="HTH_TETR_2"/>
    <property type="match status" value="1"/>
</dbReference>
<sequence>MTETAQPSRGVRLPRDARRAQLLTAAQHVFVTNGYHAAAMDDIAEHAGVSKPVLYQHFPGKLELYLALVEMHGGELVRRVREAIETTPDNKQRVRAAVGALFEFVDGEGQAFRLVFESDLRGEPAVDQAVDGALSDCVDAVAEAVTADAGLDSERARLLAFGLVGLSQVTARYWLDETESVQRDEAISLISTLAWKGLAGFPLQNG</sequence>
<dbReference type="InterPro" id="IPR009057">
    <property type="entry name" value="Homeodomain-like_sf"/>
</dbReference>
<dbReference type="PANTHER" id="PTHR30055:SF160">
    <property type="entry name" value="TRANSCRIPTIONAL REGULATORY PROTEIN (PROBABLY ASNC-FAMILY)-RELATED"/>
    <property type="match status" value="1"/>
</dbReference>
<dbReference type="Pfam" id="PF00440">
    <property type="entry name" value="TetR_N"/>
    <property type="match status" value="1"/>
</dbReference>
<reference evidence="6 7" key="1">
    <citation type="submission" date="2020-08" db="EMBL/GenBank/DDBJ databases">
        <title>Sequencing the genomes of 1000 actinobacteria strains.</title>
        <authorList>
            <person name="Klenk H.-P."/>
        </authorList>
    </citation>
    <scope>NUCLEOTIDE SEQUENCE [LARGE SCALE GENOMIC DNA]</scope>
    <source>
        <strain evidence="6 7">DSM 45582</strain>
    </source>
</reference>
<evidence type="ECO:0000313" key="7">
    <source>
        <dbReference type="Proteomes" id="UP000580474"/>
    </source>
</evidence>
<gene>
    <name evidence="6" type="ORF">BJ969_000567</name>
</gene>
<dbReference type="InterPro" id="IPR054129">
    <property type="entry name" value="DesT_TetR_C"/>
</dbReference>
<evidence type="ECO:0000256" key="1">
    <source>
        <dbReference type="ARBA" id="ARBA00023015"/>
    </source>
</evidence>
<dbReference type="Pfam" id="PF21943">
    <property type="entry name" value="TetR_C_46"/>
    <property type="match status" value="1"/>
</dbReference>
<dbReference type="AlphaFoldDB" id="A0A840NDS0"/>
<evidence type="ECO:0000256" key="3">
    <source>
        <dbReference type="ARBA" id="ARBA00023163"/>
    </source>
</evidence>
<dbReference type="PRINTS" id="PR00455">
    <property type="entry name" value="HTHTETR"/>
</dbReference>
<dbReference type="InterPro" id="IPR050109">
    <property type="entry name" value="HTH-type_TetR-like_transc_reg"/>
</dbReference>